<feature type="binding site" evidence="12">
    <location>
        <position position="41"/>
    </location>
    <ligand>
        <name>NAD(+)</name>
        <dbReference type="ChEBI" id="CHEBI:57540"/>
    </ligand>
</feature>
<evidence type="ECO:0000256" key="12">
    <source>
        <dbReference type="HAMAP-Rule" id="MF_00102"/>
    </source>
</evidence>
<dbReference type="Pfam" id="PF05173">
    <property type="entry name" value="DapB_C"/>
    <property type="match status" value="1"/>
</dbReference>
<dbReference type="InterPro" id="IPR036291">
    <property type="entry name" value="NAD(P)-bd_dom_sf"/>
</dbReference>
<dbReference type="CDD" id="cd02274">
    <property type="entry name" value="DHDPR_N"/>
    <property type="match status" value="1"/>
</dbReference>
<dbReference type="HAMAP" id="MF_00102">
    <property type="entry name" value="DapB"/>
    <property type="match status" value="1"/>
</dbReference>
<evidence type="ECO:0000313" key="16">
    <source>
        <dbReference type="Proteomes" id="UP000001505"/>
    </source>
</evidence>
<dbReference type="GO" id="GO:0009089">
    <property type="term" value="P:lysine biosynthetic process via diaminopimelate"/>
    <property type="evidence" value="ECO:0007669"/>
    <property type="project" value="UniProtKB-UniRule"/>
</dbReference>
<dbReference type="EC" id="1.17.1.8" evidence="9 12"/>
<sequence>MICGMLKIALIGYGKMGKMVEQIAVKRSHEIVAIIDPKTEDRETVQNSLKKADVCIEFTQPNAVLGNIRTALSLGKNIVVGTTGWNDALKNVEKWVAESGTGLFYASNFSLGVNLFLKTVEKAADLFLNTGNYNVAGVEIHHQQKLDSPSGTAIAIQQTIARTGGKSPSFSSVRCGSVPGTHTVYFDSPSDTITLTHQARNREDFALGAVSAAEWMQGKTGIYTMEDMLCLA</sequence>
<proteinExistence type="inferred from homology"/>
<feature type="domain" description="Dihydrodipicolinate reductase C-terminal" evidence="14">
    <location>
        <begin position="112"/>
        <end position="229"/>
    </location>
</feature>
<keyword evidence="6 12" id="KW-0520">NAD</keyword>
<evidence type="ECO:0000259" key="14">
    <source>
        <dbReference type="Pfam" id="PF05173"/>
    </source>
</evidence>
<feature type="binding site" evidence="12">
    <location>
        <begin position="151"/>
        <end position="152"/>
    </location>
    <ligand>
        <name>(S)-2,3,4,5-tetrahydrodipicolinate</name>
        <dbReference type="ChEBI" id="CHEBI:16845"/>
    </ligand>
</feature>
<dbReference type="InterPro" id="IPR000846">
    <property type="entry name" value="DapB_N"/>
</dbReference>
<evidence type="ECO:0000256" key="8">
    <source>
        <dbReference type="ARBA" id="ARBA00037922"/>
    </source>
</evidence>
<comment type="function">
    <text evidence="12">Catalyzes the conversion of 4-hydroxy-tetrahydrodipicolinate (HTPA) to tetrahydrodipicolinate.</text>
</comment>
<evidence type="ECO:0000256" key="4">
    <source>
        <dbReference type="ARBA" id="ARBA00022915"/>
    </source>
</evidence>
<comment type="subunit">
    <text evidence="12">Homotetramer.</text>
</comment>
<dbReference type="Proteomes" id="UP000001505">
    <property type="component" value="Chromosome"/>
</dbReference>
<organism evidence="15 16">
    <name type="scientific">Waddlia chondrophila (strain ATCC VR-1470 / WSU 86-1044)</name>
    <dbReference type="NCBI Taxonomy" id="716544"/>
    <lineage>
        <taxon>Bacteria</taxon>
        <taxon>Pseudomonadati</taxon>
        <taxon>Chlamydiota</taxon>
        <taxon>Chlamydiia</taxon>
        <taxon>Parachlamydiales</taxon>
        <taxon>Waddliaceae</taxon>
        <taxon>Waddlia</taxon>
    </lineage>
</organism>
<dbReference type="InterPro" id="IPR022663">
    <property type="entry name" value="DapB_C"/>
</dbReference>
<dbReference type="UniPathway" id="UPA00034">
    <property type="reaction ID" value="UER00018"/>
</dbReference>
<dbReference type="GO" id="GO:0008839">
    <property type="term" value="F:4-hydroxy-tetrahydrodipicolinate reductase"/>
    <property type="evidence" value="ECO:0007669"/>
    <property type="project" value="UniProtKB-EC"/>
</dbReference>
<keyword evidence="2 12" id="KW-0028">Amino-acid biosynthesis</keyword>
<evidence type="ECO:0000256" key="2">
    <source>
        <dbReference type="ARBA" id="ARBA00022605"/>
    </source>
</evidence>
<dbReference type="SUPFAM" id="SSF55347">
    <property type="entry name" value="Glyceraldehyde-3-phosphate dehydrogenase-like, C-terminal domain"/>
    <property type="match status" value="1"/>
</dbReference>
<keyword evidence="4 12" id="KW-0220">Diaminopimelate biosynthesis</keyword>
<dbReference type="Gene3D" id="3.40.50.720">
    <property type="entry name" value="NAD(P)-binding Rossmann-like Domain"/>
    <property type="match status" value="1"/>
</dbReference>
<evidence type="ECO:0000256" key="5">
    <source>
        <dbReference type="ARBA" id="ARBA00023002"/>
    </source>
</evidence>
<gene>
    <name evidence="12 15" type="primary">dapB</name>
    <name evidence="15" type="ordered locus">wcw_0766</name>
</gene>
<comment type="catalytic activity">
    <reaction evidence="11 12">
        <text>(S)-2,3,4,5-tetrahydrodipicolinate + NAD(+) + H2O = (2S,4S)-4-hydroxy-2,3,4,5-tetrahydrodipicolinate + NADH + H(+)</text>
        <dbReference type="Rhea" id="RHEA:35323"/>
        <dbReference type="ChEBI" id="CHEBI:15377"/>
        <dbReference type="ChEBI" id="CHEBI:15378"/>
        <dbReference type="ChEBI" id="CHEBI:16845"/>
        <dbReference type="ChEBI" id="CHEBI:57540"/>
        <dbReference type="ChEBI" id="CHEBI:57945"/>
        <dbReference type="ChEBI" id="CHEBI:67139"/>
        <dbReference type="EC" id="1.17.1.8"/>
    </reaction>
</comment>
<keyword evidence="12" id="KW-0963">Cytoplasm</keyword>
<evidence type="ECO:0000256" key="10">
    <source>
        <dbReference type="ARBA" id="ARBA00049080"/>
    </source>
</evidence>
<dbReference type="HOGENOM" id="CLU_047479_1_0_0"/>
<comment type="caution">
    <text evidence="12">Was originally thought to be a dihydrodipicolinate reductase (DHDPR), catalyzing the conversion of dihydrodipicolinate to tetrahydrodipicolinate. However, it was shown in E.coli that the substrate of the enzymatic reaction is not dihydrodipicolinate (DHDP) but in fact (2S,4S)-4-hydroxy-2,3,4,5-tetrahydrodipicolinic acid (HTPA), the product released by the DapA-catalyzed reaction.</text>
</comment>
<keyword evidence="16" id="KW-1185">Reference proteome</keyword>
<dbReference type="STRING" id="716544.wcw_0766"/>
<evidence type="ECO:0000256" key="9">
    <source>
        <dbReference type="ARBA" id="ARBA00038983"/>
    </source>
</evidence>
<dbReference type="Pfam" id="PF01113">
    <property type="entry name" value="DapB_N"/>
    <property type="match status" value="1"/>
</dbReference>
<feature type="domain" description="Dihydrodipicolinate reductase N-terminal" evidence="13">
    <location>
        <begin position="7"/>
        <end position="109"/>
    </location>
</feature>
<feature type="active site" description="Proton donor" evidence="12">
    <location>
        <position position="145"/>
    </location>
</feature>
<keyword evidence="7 12" id="KW-0457">Lysine biosynthesis</keyword>
<dbReference type="PANTHER" id="PTHR20836">
    <property type="entry name" value="DIHYDRODIPICOLINATE REDUCTASE"/>
    <property type="match status" value="1"/>
</dbReference>
<feature type="active site" description="Proton donor/acceptor" evidence="12">
    <location>
        <position position="141"/>
    </location>
</feature>
<evidence type="ECO:0000313" key="15">
    <source>
        <dbReference type="EMBL" id="ADI38133.1"/>
    </source>
</evidence>
<dbReference type="InterPro" id="IPR023940">
    <property type="entry name" value="DHDPR_bac"/>
</dbReference>
<keyword evidence="5 12" id="KW-0560">Oxidoreductase</keyword>
<dbReference type="eggNOG" id="COG0289">
    <property type="taxonomic scope" value="Bacteria"/>
</dbReference>
<protein>
    <recommendedName>
        <fullName evidence="9 12">4-hydroxy-tetrahydrodipicolinate reductase</fullName>
        <shortName evidence="12">HTPA reductase</shortName>
        <ecNumber evidence="9 12">1.17.1.8</ecNumber>
    </recommendedName>
</protein>
<comment type="pathway">
    <text evidence="8 12">Amino-acid biosynthesis; L-lysine biosynthesis via DAP pathway; (S)-tetrahydrodipicolinate from L-aspartate: step 4/4.</text>
</comment>
<dbReference type="SUPFAM" id="SSF51735">
    <property type="entry name" value="NAD(P)-binding Rossmann-fold domains"/>
    <property type="match status" value="1"/>
</dbReference>
<accession>D6YVH2</accession>
<feature type="binding site" evidence="12">
    <location>
        <begin position="106"/>
        <end position="109"/>
    </location>
    <ligand>
        <name>NAD(+)</name>
        <dbReference type="ChEBI" id="CHEBI:57540"/>
    </ligand>
</feature>
<evidence type="ECO:0000256" key="11">
    <source>
        <dbReference type="ARBA" id="ARBA00049396"/>
    </source>
</evidence>
<dbReference type="GO" id="GO:0050661">
    <property type="term" value="F:NADP binding"/>
    <property type="evidence" value="ECO:0007669"/>
    <property type="project" value="UniProtKB-UniRule"/>
</dbReference>
<feature type="binding site" evidence="12">
    <location>
        <begin position="81"/>
        <end position="83"/>
    </location>
    <ligand>
        <name>NAD(+)</name>
        <dbReference type="ChEBI" id="CHEBI:57540"/>
    </ligand>
</feature>
<evidence type="ECO:0000259" key="13">
    <source>
        <dbReference type="Pfam" id="PF01113"/>
    </source>
</evidence>
<comment type="subcellular location">
    <subcellularLocation>
        <location evidence="12">Cytoplasm</location>
    </subcellularLocation>
</comment>
<dbReference type="KEGG" id="wch:wcw_0766"/>
<dbReference type="PANTHER" id="PTHR20836:SF0">
    <property type="entry name" value="4-HYDROXY-TETRAHYDRODIPICOLINATE REDUCTASE 1, CHLOROPLASTIC-RELATED"/>
    <property type="match status" value="1"/>
</dbReference>
<dbReference type="AlphaFoldDB" id="D6YVH2"/>
<dbReference type="GO" id="GO:0051287">
    <property type="term" value="F:NAD binding"/>
    <property type="evidence" value="ECO:0007669"/>
    <property type="project" value="UniProtKB-UniRule"/>
</dbReference>
<dbReference type="GO" id="GO:0005829">
    <property type="term" value="C:cytosol"/>
    <property type="evidence" value="ECO:0007669"/>
    <property type="project" value="TreeGrafter"/>
</dbReference>
<evidence type="ECO:0000256" key="6">
    <source>
        <dbReference type="ARBA" id="ARBA00023027"/>
    </source>
</evidence>
<comment type="catalytic activity">
    <reaction evidence="10 12">
        <text>(S)-2,3,4,5-tetrahydrodipicolinate + NADP(+) + H2O = (2S,4S)-4-hydroxy-2,3,4,5-tetrahydrodipicolinate + NADPH + H(+)</text>
        <dbReference type="Rhea" id="RHEA:35331"/>
        <dbReference type="ChEBI" id="CHEBI:15377"/>
        <dbReference type="ChEBI" id="CHEBI:15378"/>
        <dbReference type="ChEBI" id="CHEBI:16845"/>
        <dbReference type="ChEBI" id="CHEBI:57783"/>
        <dbReference type="ChEBI" id="CHEBI:58349"/>
        <dbReference type="ChEBI" id="CHEBI:67139"/>
        <dbReference type="EC" id="1.17.1.8"/>
    </reaction>
</comment>
<evidence type="ECO:0000256" key="1">
    <source>
        <dbReference type="ARBA" id="ARBA00006642"/>
    </source>
</evidence>
<evidence type="ECO:0000256" key="3">
    <source>
        <dbReference type="ARBA" id="ARBA00022857"/>
    </source>
</evidence>
<dbReference type="GO" id="GO:0016726">
    <property type="term" value="F:oxidoreductase activity, acting on CH or CH2 groups, NAD or NADP as acceptor"/>
    <property type="evidence" value="ECO:0007669"/>
    <property type="project" value="UniProtKB-UniRule"/>
</dbReference>
<dbReference type="EMBL" id="CP001928">
    <property type="protein sequence ID" value="ADI38133.1"/>
    <property type="molecule type" value="Genomic_DNA"/>
</dbReference>
<comment type="similarity">
    <text evidence="1 12">Belongs to the DapB family.</text>
</comment>
<comment type="caution">
    <text evidence="12">Lacks conserved residue(s) required for the propagation of feature annotation.</text>
</comment>
<evidence type="ECO:0000256" key="7">
    <source>
        <dbReference type="ARBA" id="ARBA00023154"/>
    </source>
</evidence>
<reference evidence="15 16" key="1">
    <citation type="journal article" date="2010" name="PLoS ONE">
        <title>The Waddlia genome: a window into chlamydial biology.</title>
        <authorList>
            <person name="Bertelli C."/>
            <person name="Collyn F."/>
            <person name="Croxatto A."/>
            <person name="Ruckert C."/>
            <person name="Polkinghorne A."/>
            <person name="Kebbi-Beghdadi C."/>
            <person name="Goesmann A."/>
            <person name="Vaughan L."/>
            <person name="Greub G."/>
        </authorList>
    </citation>
    <scope>NUCLEOTIDE SEQUENCE [LARGE SCALE GENOMIC DNA]</scope>
    <source>
        <strain evidence="16">ATCC VR-1470 / WSU 86-1044</strain>
    </source>
</reference>
<dbReference type="PIRSF" id="PIRSF000161">
    <property type="entry name" value="DHPR"/>
    <property type="match status" value="1"/>
</dbReference>
<feature type="binding site" evidence="12">
    <location>
        <position position="42"/>
    </location>
    <ligand>
        <name>NADP(+)</name>
        <dbReference type="ChEBI" id="CHEBI:58349"/>
    </ligand>
</feature>
<feature type="binding site" evidence="12">
    <location>
        <position position="142"/>
    </location>
    <ligand>
        <name>(S)-2,3,4,5-tetrahydrodipicolinate</name>
        <dbReference type="ChEBI" id="CHEBI:16845"/>
    </ligand>
</feature>
<name>D6YVH2_WADCW</name>
<dbReference type="GO" id="GO:0019877">
    <property type="term" value="P:diaminopimelate biosynthetic process"/>
    <property type="evidence" value="ECO:0007669"/>
    <property type="project" value="UniProtKB-UniRule"/>
</dbReference>
<keyword evidence="3 12" id="KW-0521">NADP</keyword>
<dbReference type="Gene3D" id="3.30.360.10">
    <property type="entry name" value="Dihydrodipicolinate Reductase, domain 2"/>
    <property type="match status" value="1"/>
</dbReference>